<protein>
    <submittedName>
        <fullName evidence="2">Uncharacterized protein</fullName>
    </submittedName>
</protein>
<proteinExistence type="predicted"/>
<organism evidence="2 3">
    <name type="scientific">Treponema rectale</name>
    <dbReference type="NCBI Taxonomy" id="744512"/>
    <lineage>
        <taxon>Bacteria</taxon>
        <taxon>Pseudomonadati</taxon>
        <taxon>Spirochaetota</taxon>
        <taxon>Spirochaetia</taxon>
        <taxon>Spirochaetales</taxon>
        <taxon>Treponemataceae</taxon>
        <taxon>Treponema</taxon>
    </lineage>
</organism>
<dbReference type="KEGG" id="trc:DYE49_10175"/>
<dbReference type="AlphaFoldDB" id="A0A7M1XM09"/>
<reference evidence="2 3" key="1">
    <citation type="submission" date="2018-08" db="EMBL/GenBank/DDBJ databases">
        <title>The first complete genome of Treponema rectale (CHPAT), a commensal spirochete of the bovine rectum.</title>
        <authorList>
            <person name="Staton G.J."/>
            <person name="Clegg S.R."/>
            <person name="Carter S.D."/>
            <person name="Radford A.D."/>
            <person name="Darby A."/>
            <person name="Hall N."/>
            <person name="Birtles R.J."/>
            <person name="Evans N.J."/>
        </authorList>
    </citation>
    <scope>NUCLEOTIDE SEQUENCE [LARGE SCALE GENOMIC DNA]</scope>
    <source>
        <strain evidence="2 3">CHPA</strain>
    </source>
</reference>
<dbReference type="EMBL" id="CP031517">
    <property type="protein sequence ID" value="QOS40796.1"/>
    <property type="molecule type" value="Genomic_DNA"/>
</dbReference>
<feature type="chain" id="PRO_5032865590" evidence="1">
    <location>
        <begin position="27"/>
        <end position="993"/>
    </location>
</feature>
<evidence type="ECO:0000256" key="1">
    <source>
        <dbReference type="SAM" id="SignalP"/>
    </source>
</evidence>
<feature type="signal peptide" evidence="1">
    <location>
        <begin position="1"/>
        <end position="26"/>
    </location>
</feature>
<keyword evidence="1" id="KW-0732">Signal</keyword>
<name>A0A7M1XM09_9SPIR</name>
<accession>A0A7M1XM09</accession>
<evidence type="ECO:0000313" key="2">
    <source>
        <dbReference type="EMBL" id="QOS40796.1"/>
    </source>
</evidence>
<dbReference type="Proteomes" id="UP000593591">
    <property type="component" value="Chromosome"/>
</dbReference>
<gene>
    <name evidence="2" type="ORF">DYE49_10175</name>
</gene>
<sequence length="993" mass="110724">MLKKVCFFSFLILISSINNSFYNAYAAGGLMADTDQIRTVSTKWFDIIYAEECTRSALELSEKCDSIYEELCRDYNVPANKGGKEGEPQFRIPVVVTNGTDIFNAYFTTNNFNHIVLYDTGSDDDMAVFSNQFIGTFTHELTHAVSINMRSSGARKLADIFSDNINLGSIFVMPSLIKEGAAVEYESRNGEGRLNDGFYLHTVRQAKLSGKFPGYGDVTGARSKYPAGSSAYSFGGPFVKFLREKYGPELYNKFWYNAVNGGGFTFKWSFGKTYPVSLNQAWEEFKASVSVPEIKQNPLEEENITDFFSHTVKPSVKNRRGSRYSNLTAFNDGFIYSDDSGTGVYLCRKTEAGYFRPKKLFEHSDFNSLKVSLDGRYLSVAYTALNHVNPKSRVSVYDIKKDRWIDVKEQGLREACVINSEGTYYLAAVKITGQTSSLCVFRLNEKKSSFEKVSETAFSRGDQLFSPVQAGEASAAFIYKNGLSWSVLFADSLNSDTPDFSFVRMPEDVRIRTLNPDPFSDTLSFSFVRKDSFPRAGFISFADRKNASKKSCELYFEDADVSGGVYQPVVQRFNGNASEIVYAAFFYDNGSLLVKKGLSLEKSSAPVLSYSSSEAADSEEEISDSLPYKKLYWSRGSFLILSKLSMMNFTDAGKKMNDDGVEESSVPLGVVFERNNPWDSDSVTFGVGFDVFDLYGGITLGFSGQGTTSLYEYSDTVNLLFDAKGFTQVSNKFYFSSGLRLWNNSSIVLTESNMTFVGRGEIYSLLEDAGNEDYSVDLNNYAYTVNDAGLAFSTIHKTGSGIYESSGFAIGAGIKNVGITRIDGEDPDWISGMRYNSVYPYAEIALPFLIPVSCVNNFTYNLPVRIYGALLSARKTFAYINAESVLFGYEIQRGYGMIPVYFNRILLTGGYHGQLKNENRDYEIRYLKDDLDLVDDMEYEDGVYASLFIQPGLNTGAFANSAAVLKLGLQGEYHLHGEDKGKVSLSFTMSTLF</sequence>
<evidence type="ECO:0000313" key="3">
    <source>
        <dbReference type="Proteomes" id="UP000593591"/>
    </source>
</evidence>